<keyword evidence="3" id="KW-1185">Reference proteome</keyword>
<feature type="transmembrane region" description="Helical" evidence="1">
    <location>
        <begin position="208"/>
        <end position="233"/>
    </location>
</feature>
<feature type="transmembrane region" description="Helical" evidence="1">
    <location>
        <begin position="245"/>
        <end position="268"/>
    </location>
</feature>
<dbReference type="EMBL" id="JAMLDX010000004">
    <property type="protein sequence ID" value="MCP3730210.1"/>
    <property type="molecule type" value="Genomic_DNA"/>
</dbReference>
<reference evidence="2" key="1">
    <citation type="submission" date="2022-05" db="EMBL/GenBank/DDBJ databases">
        <title>Sphingomonas sp. strain MG17 Genome sequencing and assembly.</title>
        <authorList>
            <person name="Kim I."/>
        </authorList>
    </citation>
    <scope>NUCLEOTIDE SEQUENCE</scope>
    <source>
        <strain evidence="2">MG17</strain>
    </source>
</reference>
<evidence type="ECO:0000313" key="2">
    <source>
        <dbReference type="EMBL" id="MCP3730210.1"/>
    </source>
</evidence>
<feature type="transmembrane region" description="Helical" evidence="1">
    <location>
        <begin position="161"/>
        <end position="188"/>
    </location>
</feature>
<evidence type="ECO:0008006" key="4">
    <source>
        <dbReference type="Google" id="ProtNLM"/>
    </source>
</evidence>
<feature type="transmembrane region" description="Helical" evidence="1">
    <location>
        <begin position="104"/>
        <end position="124"/>
    </location>
</feature>
<organism evidence="2 3">
    <name type="scientific">Sphingomonas tagetis</name>
    <dbReference type="NCBI Taxonomy" id="2949092"/>
    <lineage>
        <taxon>Bacteria</taxon>
        <taxon>Pseudomonadati</taxon>
        <taxon>Pseudomonadota</taxon>
        <taxon>Alphaproteobacteria</taxon>
        <taxon>Sphingomonadales</taxon>
        <taxon>Sphingomonadaceae</taxon>
        <taxon>Sphingomonas</taxon>
    </lineage>
</organism>
<accession>A0A9X2KKY2</accession>
<keyword evidence="1" id="KW-0472">Membrane</keyword>
<comment type="caution">
    <text evidence="2">The sequence shown here is derived from an EMBL/GenBank/DDBJ whole genome shotgun (WGS) entry which is preliminary data.</text>
</comment>
<keyword evidence="1" id="KW-0812">Transmembrane</keyword>
<evidence type="ECO:0000256" key="1">
    <source>
        <dbReference type="SAM" id="Phobius"/>
    </source>
</evidence>
<feature type="transmembrane region" description="Helical" evidence="1">
    <location>
        <begin position="305"/>
        <end position="326"/>
    </location>
</feature>
<protein>
    <recommendedName>
        <fullName evidence="4">Dolichyl-phosphate-mannose-protein mannosyltransferase</fullName>
    </recommendedName>
</protein>
<feature type="transmembrane region" description="Helical" evidence="1">
    <location>
        <begin position="332"/>
        <end position="352"/>
    </location>
</feature>
<sequence length="455" mass="47704">MGEIIERRCWWIVAAIAAGGLALRIAAAQGGLWLDEAWSAVMAAEAGTPLGAFLHINHDNNHHLNTLWLQLVGLDASPLLQRTLSIATGTASILMAARIGARRNASTAIVAALLFALSPILVTYGSEARGYAPMLLAFLTAIDLIDRWLAEPAAPRPAIPLALAAFLGLLAQLTMAFALAALGLWTIWSLRKGLALWPAIARLWGPAAMASATALALIFVPAWLGGGMAFGAAEPFTLAHWTVGLWQAFGHTFGNAWGFVAIGGAALLLLGMPIGRLAACGYAALLAAPLIVLIAQVPNAAVARLYLTASAGALLLFALLLGNGFARGQRGMAIVIAACALAIMGYACATLVQDRRADPARALTAIATRAPTGADAAVERPRSDAILIAAAASARYPLQIRQTCPAARFLFIERDGAEAFPAVPTHCATRYREIAGDTVQGLSGTQWKLYERSDR</sequence>
<dbReference type="AlphaFoldDB" id="A0A9X2KKY2"/>
<proteinExistence type="predicted"/>
<keyword evidence="1" id="KW-1133">Transmembrane helix</keyword>
<name>A0A9X2KKY2_9SPHN</name>
<dbReference type="Proteomes" id="UP001139451">
    <property type="component" value="Unassembled WGS sequence"/>
</dbReference>
<gene>
    <name evidence="2" type="ORF">M9978_07180</name>
</gene>
<feature type="transmembrane region" description="Helical" evidence="1">
    <location>
        <begin position="274"/>
        <end position="293"/>
    </location>
</feature>
<evidence type="ECO:0000313" key="3">
    <source>
        <dbReference type="Proteomes" id="UP001139451"/>
    </source>
</evidence>
<dbReference type="RefSeq" id="WP_254292322.1">
    <property type="nucleotide sequence ID" value="NZ_JAMLDX010000004.1"/>
</dbReference>
<feature type="transmembrane region" description="Helical" evidence="1">
    <location>
        <begin position="79"/>
        <end position="97"/>
    </location>
</feature>